<dbReference type="InterPro" id="IPR036034">
    <property type="entry name" value="PDZ_sf"/>
</dbReference>
<dbReference type="InterPro" id="IPR027065">
    <property type="entry name" value="Lon_Prtase"/>
</dbReference>
<dbReference type="Pfam" id="PF05362">
    <property type="entry name" value="Lon_C"/>
    <property type="match status" value="1"/>
</dbReference>
<reference evidence="4 5" key="1">
    <citation type="submission" date="2019-02" db="EMBL/GenBank/DDBJ databases">
        <title>Sequencing the genomes of 1000 actinobacteria strains.</title>
        <authorList>
            <person name="Klenk H.-P."/>
        </authorList>
    </citation>
    <scope>NUCLEOTIDE SEQUENCE [LARGE SCALE GENOMIC DNA]</scope>
    <source>
        <strain evidence="4 5">DSM 45779</strain>
    </source>
</reference>
<keyword evidence="2" id="KW-0732">Signal</keyword>
<dbReference type="GO" id="GO:0004176">
    <property type="term" value="F:ATP-dependent peptidase activity"/>
    <property type="evidence" value="ECO:0007669"/>
    <property type="project" value="UniProtKB-UniRule"/>
</dbReference>
<dbReference type="SUPFAM" id="SSF54211">
    <property type="entry name" value="Ribosomal protein S5 domain 2-like"/>
    <property type="match status" value="1"/>
</dbReference>
<comment type="catalytic activity">
    <reaction evidence="1">
        <text>Hydrolysis of proteins in presence of ATP.</text>
        <dbReference type="EC" id="3.4.21.53"/>
    </reaction>
</comment>
<keyword evidence="1" id="KW-0645">Protease</keyword>
<gene>
    <name evidence="4" type="ORF">EV383_1005</name>
</gene>
<dbReference type="OrthoDB" id="2356897at2"/>
<dbReference type="Proteomes" id="UP000291591">
    <property type="component" value="Unassembled WGS sequence"/>
</dbReference>
<name>A0A4Q7UTQ1_PSEST</name>
<comment type="similarity">
    <text evidence="1">Belongs to the peptidase S16 family.</text>
</comment>
<feature type="active site" evidence="1">
    <location>
        <position position="231"/>
    </location>
</feature>
<comment type="caution">
    <text evidence="4">The sequence shown here is derived from an EMBL/GenBank/DDBJ whole genome shotgun (WGS) entry which is preliminary data.</text>
</comment>
<evidence type="ECO:0000313" key="4">
    <source>
        <dbReference type="EMBL" id="RZT84171.1"/>
    </source>
</evidence>
<dbReference type="Gene3D" id="2.30.42.10">
    <property type="match status" value="1"/>
</dbReference>
<dbReference type="InterPro" id="IPR008269">
    <property type="entry name" value="Lon_proteolytic"/>
</dbReference>
<organism evidence="4 5">
    <name type="scientific">Pseudonocardia sediminis</name>
    <dbReference type="NCBI Taxonomy" id="1397368"/>
    <lineage>
        <taxon>Bacteria</taxon>
        <taxon>Bacillati</taxon>
        <taxon>Actinomycetota</taxon>
        <taxon>Actinomycetes</taxon>
        <taxon>Pseudonocardiales</taxon>
        <taxon>Pseudonocardiaceae</taxon>
        <taxon>Pseudonocardia</taxon>
    </lineage>
</organism>
<dbReference type="SUPFAM" id="SSF50156">
    <property type="entry name" value="PDZ domain-like"/>
    <property type="match status" value="1"/>
</dbReference>
<feature type="signal peptide" evidence="2">
    <location>
        <begin position="1"/>
        <end position="18"/>
    </location>
</feature>
<dbReference type="EC" id="3.4.21.53" evidence="1"/>
<feature type="domain" description="Lon proteolytic" evidence="3">
    <location>
        <begin position="226"/>
        <end position="324"/>
    </location>
</feature>
<evidence type="ECO:0000256" key="1">
    <source>
        <dbReference type="PROSITE-ProRule" id="PRU01122"/>
    </source>
</evidence>
<dbReference type="AlphaFoldDB" id="A0A4Q7UTQ1"/>
<dbReference type="GO" id="GO:0030163">
    <property type="term" value="P:protein catabolic process"/>
    <property type="evidence" value="ECO:0007669"/>
    <property type="project" value="InterPro"/>
</dbReference>
<evidence type="ECO:0000313" key="5">
    <source>
        <dbReference type="Proteomes" id="UP000291591"/>
    </source>
</evidence>
<sequence length="334" mass="33950">MTALLLLLGIAVAGSVVPAPVVSLGPGPTVNTLDVYQGKQVVSADGLPTYPTSGHLNMTTVGVTDGMTAFQAMGLWFSGDHQLAPRYTLYPPNLSSEEVSSANKQEFDSSVANAEAAALTYLRLPTRVTVGALTADSPSSGVLAEGDRIVAVAGRPVSSVPMLLEILKGARPGTPLALRTQRGDDPVREVSVTPSAYPGDPARAFLGITPATAPADGDRLSITLGDVGGPSAGLMFTLALVDKLTPGELTGGRFIAGTGTITPEGTVGPISGIRFKMLKASEVGAQTFLVPADNCAEAASEVPDGLQLARVGTVTDAVTALDTIRAGGTPRGCS</sequence>
<dbReference type="PROSITE" id="PS51786">
    <property type="entry name" value="LON_PROTEOLYTIC"/>
    <property type="match status" value="1"/>
</dbReference>
<dbReference type="EMBL" id="SHKL01000001">
    <property type="protein sequence ID" value="RZT84171.1"/>
    <property type="molecule type" value="Genomic_DNA"/>
</dbReference>
<protein>
    <recommendedName>
        <fullName evidence="1">endopeptidase La</fullName>
        <ecNumber evidence="1">3.4.21.53</ecNumber>
    </recommendedName>
</protein>
<feature type="chain" id="PRO_5039005955" description="endopeptidase La" evidence="2">
    <location>
        <begin position="19"/>
        <end position="334"/>
    </location>
</feature>
<dbReference type="Gene3D" id="3.30.230.10">
    <property type="match status" value="1"/>
</dbReference>
<keyword evidence="1" id="KW-0378">Hydrolase</keyword>
<evidence type="ECO:0000256" key="2">
    <source>
        <dbReference type="SAM" id="SignalP"/>
    </source>
</evidence>
<dbReference type="RefSeq" id="WP_130288812.1">
    <property type="nucleotide sequence ID" value="NZ_SHKL01000001.1"/>
</dbReference>
<dbReference type="GO" id="GO:0005524">
    <property type="term" value="F:ATP binding"/>
    <property type="evidence" value="ECO:0007669"/>
    <property type="project" value="InterPro"/>
</dbReference>
<dbReference type="PANTHER" id="PTHR10046">
    <property type="entry name" value="ATP DEPENDENT LON PROTEASE FAMILY MEMBER"/>
    <property type="match status" value="1"/>
</dbReference>
<evidence type="ECO:0000259" key="3">
    <source>
        <dbReference type="PROSITE" id="PS51786"/>
    </source>
</evidence>
<feature type="active site" evidence="1">
    <location>
        <position position="276"/>
    </location>
</feature>
<dbReference type="GO" id="GO:0004252">
    <property type="term" value="F:serine-type endopeptidase activity"/>
    <property type="evidence" value="ECO:0007669"/>
    <property type="project" value="UniProtKB-UniRule"/>
</dbReference>
<keyword evidence="1" id="KW-0720">Serine protease</keyword>
<dbReference type="InterPro" id="IPR014721">
    <property type="entry name" value="Ribsml_uS5_D2-typ_fold_subgr"/>
</dbReference>
<dbReference type="GO" id="GO:0006508">
    <property type="term" value="P:proteolysis"/>
    <property type="evidence" value="ECO:0007669"/>
    <property type="project" value="UniProtKB-KW"/>
</dbReference>
<keyword evidence="5" id="KW-1185">Reference proteome</keyword>
<accession>A0A4Q7UTQ1</accession>
<proteinExistence type="inferred from homology"/>
<dbReference type="InterPro" id="IPR020568">
    <property type="entry name" value="Ribosomal_Su5_D2-typ_SF"/>
</dbReference>